<feature type="binding site" evidence="7">
    <location>
        <begin position="431"/>
        <end position="435"/>
    </location>
    <ligand>
        <name>substrate</name>
    </ligand>
</feature>
<dbReference type="Pfam" id="PF16874">
    <property type="entry name" value="Glyco_hydro_36C"/>
    <property type="match status" value="1"/>
</dbReference>
<feature type="binding site" evidence="7">
    <location>
        <position position="470"/>
    </location>
    <ligand>
        <name>substrate</name>
    </ligand>
</feature>
<feature type="binding site" evidence="7">
    <location>
        <begin position="321"/>
        <end position="322"/>
    </location>
    <ligand>
        <name>substrate</name>
    </ligand>
</feature>
<feature type="domain" description="Glycosyl hydrolase family 36 C-terminal" evidence="8">
    <location>
        <begin position="594"/>
        <end position="663"/>
    </location>
</feature>
<keyword evidence="3 5" id="KW-0378">Hydrolase</keyword>
<protein>
    <recommendedName>
        <fullName evidence="2 5">Alpha-galactosidase</fullName>
        <ecNumber evidence="2 5">3.2.1.22</ecNumber>
    </recommendedName>
</protein>
<dbReference type="PANTHER" id="PTHR43053">
    <property type="entry name" value="GLYCOSIDASE FAMILY 31"/>
    <property type="match status" value="1"/>
</dbReference>
<evidence type="ECO:0000256" key="7">
    <source>
        <dbReference type="PIRSR" id="PIRSR005536-2"/>
    </source>
</evidence>
<evidence type="ECO:0000256" key="1">
    <source>
        <dbReference type="ARBA" id="ARBA00001255"/>
    </source>
</evidence>
<proteinExistence type="inferred from homology"/>
<dbReference type="InterPro" id="IPR031704">
    <property type="entry name" value="Glyco_hydro_36_N"/>
</dbReference>
<feature type="active site" description="Proton donor" evidence="6">
    <location>
        <position position="492"/>
    </location>
</feature>
<evidence type="ECO:0000256" key="6">
    <source>
        <dbReference type="PIRSR" id="PIRSR005536-1"/>
    </source>
</evidence>
<evidence type="ECO:0000256" key="3">
    <source>
        <dbReference type="ARBA" id="ARBA00022801"/>
    </source>
</evidence>
<evidence type="ECO:0000259" key="9">
    <source>
        <dbReference type="Pfam" id="PF16875"/>
    </source>
</evidence>
<dbReference type="InterPro" id="IPR038417">
    <property type="entry name" value="Alpga-gal_N_sf"/>
</dbReference>
<evidence type="ECO:0000256" key="5">
    <source>
        <dbReference type="PIRNR" id="PIRNR005536"/>
    </source>
</evidence>
<accession>A0A8J3Q7M9</accession>
<dbReference type="InterPro" id="IPR013780">
    <property type="entry name" value="Glyco_hydro_b"/>
</dbReference>
<dbReference type="InterPro" id="IPR050985">
    <property type="entry name" value="Alpha-glycosidase_related"/>
</dbReference>
<dbReference type="EMBL" id="BONY01000014">
    <property type="protein sequence ID" value="GIH04731.1"/>
    <property type="molecule type" value="Genomic_DNA"/>
</dbReference>
<keyword evidence="11" id="KW-1185">Reference proteome</keyword>
<dbReference type="PIRSF" id="PIRSF005536">
    <property type="entry name" value="Agal"/>
    <property type="match status" value="1"/>
</dbReference>
<evidence type="ECO:0000256" key="2">
    <source>
        <dbReference type="ARBA" id="ARBA00012755"/>
    </source>
</evidence>
<feature type="binding site" evidence="7">
    <location>
        <position position="157"/>
    </location>
    <ligand>
        <name>substrate</name>
    </ligand>
</feature>
<comment type="caution">
    <text evidence="10">The sequence shown here is derived from an EMBL/GenBank/DDBJ whole genome shotgun (WGS) entry which is preliminary data.</text>
</comment>
<dbReference type="RefSeq" id="WP_203908600.1">
    <property type="nucleotide sequence ID" value="NZ_BONY01000014.1"/>
</dbReference>
<dbReference type="Pfam" id="PF16875">
    <property type="entry name" value="Glyco_hydro_36N"/>
    <property type="match status" value="1"/>
</dbReference>
<evidence type="ECO:0000259" key="8">
    <source>
        <dbReference type="Pfam" id="PF16874"/>
    </source>
</evidence>
<dbReference type="PANTHER" id="PTHR43053:SF3">
    <property type="entry name" value="ALPHA-GALACTOSIDASE C-RELATED"/>
    <property type="match status" value="1"/>
</dbReference>
<dbReference type="InterPro" id="IPR031705">
    <property type="entry name" value="Glyco_hydro_36_C"/>
</dbReference>
<gene>
    <name evidence="10" type="primary">galA_2</name>
    <name evidence="10" type="ORF">Rhe02_27980</name>
</gene>
<name>A0A8J3Q7M9_9ACTN</name>
<evidence type="ECO:0000313" key="10">
    <source>
        <dbReference type="EMBL" id="GIH04731.1"/>
    </source>
</evidence>
<dbReference type="PRINTS" id="PR00743">
    <property type="entry name" value="GLHYDRLASE36"/>
</dbReference>
<dbReference type="Gene3D" id="2.60.40.1180">
    <property type="entry name" value="Golgi alpha-mannosidase II"/>
    <property type="match status" value="1"/>
</dbReference>
<dbReference type="Pfam" id="PF02065">
    <property type="entry name" value="Melibiase"/>
    <property type="match status" value="1"/>
</dbReference>
<dbReference type="InterPro" id="IPR013785">
    <property type="entry name" value="Aldolase_TIM"/>
</dbReference>
<dbReference type="GO" id="GO:0004557">
    <property type="term" value="F:alpha-galactosidase activity"/>
    <property type="evidence" value="ECO:0007669"/>
    <property type="project" value="UniProtKB-UniRule"/>
</dbReference>
<feature type="domain" description="Glycosyl hydrolase family 36 N-terminal" evidence="9">
    <location>
        <begin position="28"/>
        <end position="242"/>
    </location>
</feature>
<feature type="binding site" evidence="7">
    <location>
        <position position="492"/>
    </location>
    <ligand>
        <name>substrate</name>
    </ligand>
</feature>
<dbReference type="Gene3D" id="3.20.20.70">
    <property type="entry name" value="Aldolase class I"/>
    <property type="match status" value="1"/>
</dbReference>
<dbReference type="PROSITE" id="PS00512">
    <property type="entry name" value="ALPHA_GALACTOSIDASE"/>
    <property type="match status" value="1"/>
</dbReference>
<keyword evidence="4 5" id="KW-0326">Glycosidase</keyword>
<organism evidence="10 11">
    <name type="scientific">Rhizocola hellebori</name>
    <dbReference type="NCBI Taxonomy" id="1392758"/>
    <lineage>
        <taxon>Bacteria</taxon>
        <taxon>Bacillati</taxon>
        <taxon>Actinomycetota</taxon>
        <taxon>Actinomycetes</taxon>
        <taxon>Micromonosporales</taxon>
        <taxon>Micromonosporaceae</taxon>
        <taxon>Rhizocola</taxon>
    </lineage>
</organism>
<dbReference type="Proteomes" id="UP000612899">
    <property type="component" value="Unassembled WGS sequence"/>
</dbReference>
<feature type="binding site" evidence="7">
    <location>
        <position position="398"/>
    </location>
    <ligand>
        <name>substrate</name>
    </ligand>
</feature>
<comment type="catalytic activity">
    <reaction evidence="1 5">
        <text>Hydrolysis of terminal, non-reducing alpha-D-galactose residues in alpha-D-galactosides, including galactose oligosaccharides, galactomannans and galactolipids.</text>
        <dbReference type="EC" id="3.2.1.22"/>
    </reaction>
</comment>
<feature type="active site" description="Nucleophile" evidence="6">
    <location>
        <position position="433"/>
    </location>
</feature>
<dbReference type="InterPro" id="IPR000111">
    <property type="entry name" value="Glyco_hydro_27/36_CS"/>
</dbReference>
<sequence>MSNGFEQIHTLSRDGVGLTVQLSNEDRLPRLVHWGADPGPVPPGPYGSSALPLLPLQHEGWAGRPALAGDREGRFPHPRLRLTTPVEFTEHAMTVRAADPQAGLEVVCELTLSAQGVIRADYAVTNTGPGIWTLSFLGCFLPVPDEAWNLLEMTGRWALERVPQQRPFHLGAHVRESRRGRTGHDSTTLLCLADGELRNRTGQVWAAHVGWSGNHEHSAVRLPDAQGALGGGELLSSGEIRLDPGASYRTPSVYFAWSGCGLDGIRDRFHRFLRARDTHPRTPRPVVLNTWEAVYFDHRLDKLKALADAAASVGVERFVLDDGWFGARRDDRAGLGDWEVSADVWPDGLGPLVSHVHSLGMQFGLWFEPEMVNPDSELFRAHPDWVLADPGRLPALHRNQLVLDLSLPEVHDYLLARLDALVTEYRIDFIKWDHNRDLVEAPQVHRQTHAAYHLFDALRARHPGLEIESCSSGGARIDLGILERTDRVWTSDTNDPIDRQQIQRWTGLLLPLELIGAHVGPARAHITKRATSIEVRCATALFGHAGIEADLTGFDPAELAVVRDWIELYKRTRGLLHTGRVVTPDGIDPAASVHGVVAQDGSHALFSYAQLDSALPQTPMRLRIPGLLPQARYNVATVLGPEHDGAVSITGRALETVGLPLPRLKPAEVLVLEFTS</sequence>
<dbReference type="AlphaFoldDB" id="A0A8J3Q7M9"/>
<evidence type="ECO:0000256" key="4">
    <source>
        <dbReference type="ARBA" id="ARBA00023295"/>
    </source>
</evidence>
<comment type="similarity">
    <text evidence="5">Belongs to the glycosyl hydrolase.</text>
</comment>
<reference evidence="10" key="1">
    <citation type="submission" date="2021-01" db="EMBL/GenBank/DDBJ databases">
        <title>Whole genome shotgun sequence of Rhizocola hellebori NBRC 109834.</title>
        <authorList>
            <person name="Komaki H."/>
            <person name="Tamura T."/>
        </authorList>
    </citation>
    <scope>NUCLEOTIDE SEQUENCE</scope>
    <source>
        <strain evidence="10">NBRC 109834</strain>
    </source>
</reference>
<dbReference type="SUPFAM" id="SSF51445">
    <property type="entry name" value="(Trans)glycosidases"/>
    <property type="match status" value="1"/>
</dbReference>
<dbReference type="CDD" id="cd14791">
    <property type="entry name" value="GH36"/>
    <property type="match status" value="1"/>
</dbReference>
<dbReference type="EC" id="3.2.1.22" evidence="2 5"/>
<dbReference type="Gene3D" id="2.70.98.60">
    <property type="entry name" value="alpha-galactosidase from lactobacil brevis"/>
    <property type="match status" value="1"/>
</dbReference>
<dbReference type="FunFam" id="3.20.20.70:FF:000118">
    <property type="entry name" value="Alpha-galactosidase"/>
    <property type="match status" value="1"/>
</dbReference>
<dbReference type="GO" id="GO:0016052">
    <property type="term" value="P:carbohydrate catabolic process"/>
    <property type="evidence" value="ECO:0007669"/>
    <property type="project" value="InterPro"/>
</dbReference>
<dbReference type="InterPro" id="IPR002252">
    <property type="entry name" value="Glyco_hydro_36"/>
</dbReference>
<evidence type="ECO:0000313" key="11">
    <source>
        <dbReference type="Proteomes" id="UP000612899"/>
    </source>
</evidence>
<dbReference type="InterPro" id="IPR017853">
    <property type="entry name" value="GH"/>
</dbReference>